<evidence type="ECO:0000256" key="9">
    <source>
        <dbReference type="ARBA" id="ARBA00022741"/>
    </source>
</evidence>
<evidence type="ECO:0000256" key="16">
    <source>
        <dbReference type="HAMAP-Rule" id="MF_01274"/>
    </source>
</evidence>
<feature type="binding site" evidence="16">
    <location>
        <position position="118"/>
    </location>
    <ligand>
        <name>ATP</name>
        <dbReference type="ChEBI" id="CHEBI:30616"/>
    </ligand>
</feature>
<evidence type="ECO:0000256" key="13">
    <source>
        <dbReference type="ARBA" id="ARBA00022993"/>
    </source>
</evidence>
<comment type="subunit">
    <text evidence="5 16">Homodimer.</text>
</comment>
<dbReference type="PANTHER" id="PTHR34265:SF1">
    <property type="entry name" value="TYPE III PANTOTHENATE KINASE"/>
    <property type="match status" value="1"/>
</dbReference>
<evidence type="ECO:0000256" key="10">
    <source>
        <dbReference type="ARBA" id="ARBA00022777"/>
    </source>
</evidence>
<evidence type="ECO:0000256" key="4">
    <source>
        <dbReference type="ARBA" id="ARBA00005225"/>
    </source>
</evidence>
<dbReference type="GO" id="GO:0005524">
    <property type="term" value="F:ATP binding"/>
    <property type="evidence" value="ECO:0007669"/>
    <property type="project" value="UniProtKB-UniRule"/>
</dbReference>
<sequence length="237" mass="24751">MKLLIDAGNSRVKWAVYQGADCVAQGAAAHHELAGLADVWRDLPLEGAWMSSVARGEVADGLAAAVPCALHRVHSERRFGEVCNHYRNTAEQGADRWLAVLAAREICRGDVIVACAGTALTVETLTAEGDYLGGLILPGHGLMLHSLAQGTANLNRQAGEVVAFPQGTPDALASGAMAALVGAIEGQRRKLAERTGREPATVILTGGDAARIAPWLAAPLQIVDNLVLMGLLKVANS</sequence>
<keyword evidence="11 16" id="KW-0067">ATP-binding</keyword>
<keyword evidence="10 16" id="KW-0418">Kinase</keyword>
<comment type="subcellular location">
    <subcellularLocation>
        <location evidence="3 16">Cytoplasm</location>
    </subcellularLocation>
</comment>
<dbReference type="HAMAP" id="MF_01274">
    <property type="entry name" value="Pantothen_kinase_3"/>
    <property type="match status" value="1"/>
</dbReference>
<feature type="active site" description="Proton acceptor" evidence="16">
    <location>
        <position position="95"/>
    </location>
</feature>
<keyword evidence="8 16" id="KW-0808">Transferase</keyword>
<evidence type="ECO:0000256" key="14">
    <source>
        <dbReference type="ARBA" id="ARBA00038036"/>
    </source>
</evidence>
<dbReference type="GO" id="GO:0005737">
    <property type="term" value="C:cytoplasm"/>
    <property type="evidence" value="ECO:0007669"/>
    <property type="project" value="UniProtKB-SubCell"/>
</dbReference>
<keyword evidence="18" id="KW-1185">Reference proteome</keyword>
<keyword evidence="12 16" id="KW-0630">Potassium</keyword>
<evidence type="ECO:0000256" key="8">
    <source>
        <dbReference type="ARBA" id="ARBA00022679"/>
    </source>
</evidence>
<dbReference type="AlphaFoldDB" id="A0A2K4MKV8"/>
<protein>
    <recommendedName>
        <fullName evidence="15 16">Type III pantothenate kinase</fullName>
        <ecNumber evidence="6 16">2.7.1.33</ecNumber>
    </recommendedName>
    <alternativeName>
        <fullName evidence="16">PanK-III</fullName>
    </alternativeName>
    <alternativeName>
        <fullName evidence="16">Pantothenic acid kinase</fullName>
    </alternativeName>
</protein>
<evidence type="ECO:0000256" key="7">
    <source>
        <dbReference type="ARBA" id="ARBA00022490"/>
    </source>
</evidence>
<dbReference type="InterPro" id="IPR043129">
    <property type="entry name" value="ATPase_NBD"/>
</dbReference>
<comment type="caution">
    <text evidence="16">Lacks conserved residue(s) required for the propagation of feature annotation.</text>
</comment>
<evidence type="ECO:0000313" key="17">
    <source>
        <dbReference type="EMBL" id="POA97672.1"/>
    </source>
</evidence>
<keyword evidence="9 16" id="KW-0547">Nucleotide-binding</keyword>
<comment type="caution">
    <text evidence="17">The sequence shown here is derived from an EMBL/GenBank/DDBJ whole genome shotgun (WGS) entry which is preliminary data.</text>
</comment>
<evidence type="ECO:0000256" key="12">
    <source>
        <dbReference type="ARBA" id="ARBA00022958"/>
    </source>
</evidence>
<dbReference type="Pfam" id="PF03309">
    <property type="entry name" value="Pan_kinase"/>
    <property type="match status" value="1"/>
</dbReference>
<reference evidence="17 18" key="1">
    <citation type="submission" date="2018-01" db="EMBL/GenBank/DDBJ databases">
        <title>Genomic Sequence of Chromobacterium MWU13-2610 from wild cranberry bogs within the Cape Cod National Seashore.</title>
        <authorList>
            <person name="O'Hara-Hanley K."/>
            <person name="Soby S."/>
            <person name="Harrison A."/>
        </authorList>
    </citation>
    <scope>NUCLEOTIDE SEQUENCE [LARGE SCALE GENOMIC DNA]</scope>
    <source>
        <strain evidence="17 18">MWU13-2610</strain>
    </source>
</reference>
<keyword evidence="13 16" id="KW-0173">Coenzyme A biosynthesis</keyword>
<evidence type="ECO:0000256" key="3">
    <source>
        <dbReference type="ARBA" id="ARBA00004496"/>
    </source>
</evidence>
<feature type="binding site" evidence="16">
    <location>
        <begin position="6"/>
        <end position="13"/>
    </location>
    <ligand>
        <name>ATP</name>
        <dbReference type="ChEBI" id="CHEBI:30616"/>
    </ligand>
</feature>
<dbReference type="RefSeq" id="WP_103321417.1">
    <property type="nucleotide sequence ID" value="NZ_PPTF01000073.1"/>
</dbReference>
<proteinExistence type="inferred from homology"/>
<dbReference type="GO" id="GO:0004594">
    <property type="term" value="F:pantothenate kinase activity"/>
    <property type="evidence" value="ECO:0007669"/>
    <property type="project" value="UniProtKB-UniRule"/>
</dbReference>
<dbReference type="UniPathway" id="UPA00241">
    <property type="reaction ID" value="UER00352"/>
</dbReference>
<feature type="binding site" evidence="16">
    <location>
        <begin position="93"/>
        <end position="96"/>
    </location>
    <ligand>
        <name>substrate</name>
    </ligand>
</feature>
<evidence type="ECO:0000256" key="1">
    <source>
        <dbReference type="ARBA" id="ARBA00001206"/>
    </source>
</evidence>
<dbReference type="InterPro" id="IPR004619">
    <property type="entry name" value="Type_III_PanK"/>
</dbReference>
<organism evidence="17 18">
    <name type="scientific">Chromobacterium sinusclupearum</name>
    <dbReference type="NCBI Taxonomy" id="2077146"/>
    <lineage>
        <taxon>Bacteria</taxon>
        <taxon>Pseudomonadati</taxon>
        <taxon>Pseudomonadota</taxon>
        <taxon>Betaproteobacteria</taxon>
        <taxon>Neisseriales</taxon>
        <taxon>Chromobacteriaceae</taxon>
        <taxon>Chromobacterium</taxon>
    </lineage>
</organism>
<feature type="binding site" evidence="16">
    <location>
        <position position="86"/>
    </location>
    <ligand>
        <name>substrate</name>
    </ligand>
</feature>
<dbReference type="PANTHER" id="PTHR34265">
    <property type="entry name" value="TYPE III PANTOTHENATE KINASE"/>
    <property type="match status" value="1"/>
</dbReference>
<comment type="function">
    <text evidence="16">Catalyzes the phosphorylation of pantothenate (Pan), the first step in CoA biosynthesis.</text>
</comment>
<dbReference type="SUPFAM" id="SSF53067">
    <property type="entry name" value="Actin-like ATPase domain"/>
    <property type="match status" value="2"/>
</dbReference>
<evidence type="ECO:0000256" key="11">
    <source>
        <dbReference type="ARBA" id="ARBA00022840"/>
    </source>
</evidence>
<dbReference type="Proteomes" id="UP000236416">
    <property type="component" value="Unassembled WGS sequence"/>
</dbReference>
<accession>A0A2K4MKV8</accession>
<dbReference type="EMBL" id="PPTF01000073">
    <property type="protein sequence ID" value="POA97672.1"/>
    <property type="molecule type" value="Genomic_DNA"/>
</dbReference>
<comment type="cofactor">
    <cofactor evidence="2">
        <name>K(+)</name>
        <dbReference type="ChEBI" id="CHEBI:29103"/>
    </cofactor>
</comment>
<evidence type="ECO:0000313" key="18">
    <source>
        <dbReference type="Proteomes" id="UP000236416"/>
    </source>
</evidence>
<gene>
    <name evidence="16" type="primary">coaX</name>
    <name evidence="17" type="ORF">C2134_17815</name>
</gene>
<comment type="cofactor">
    <cofactor evidence="16">
        <name>NH4(+)</name>
        <dbReference type="ChEBI" id="CHEBI:28938"/>
    </cofactor>
    <cofactor evidence="16">
        <name>K(+)</name>
        <dbReference type="ChEBI" id="CHEBI:29103"/>
    </cofactor>
    <text evidence="16">A monovalent cation. Ammonium or potassium.</text>
</comment>
<dbReference type="CDD" id="cd24015">
    <property type="entry name" value="ASKHA_NBD_PanK-III"/>
    <property type="match status" value="1"/>
</dbReference>
<dbReference type="Gene3D" id="3.30.420.40">
    <property type="match status" value="2"/>
</dbReference>
<comment type="catalytic activity">
    <reaction evidence="1 16">
        <text>(R)-pantothenate + ATP = (R)-4'-phosphopantothenate + ADP + H(+)</text>
        <dbReference type="Rhea" id="RHEA:16373"/>
        <dbReference type="ChEBI" id="CHEBI:10986"/>
        <dbReference type="ChEBI" id="CHEBI:15378"/>
        <dbReference type="ChEBI" id="CHEBI:29032"/>
        <dbReference type="ChEBI" id="CHEBI:30616"/>
        <dbReference type="ChEBI" id="CHEBI:456216"/>
        <dbReference type="EC" id="2.7.1.33"/>
    </reaction>
</comment>
<dbReference type="EC" id="2.7.1.33" evidence="6 16"/>
<comment type="pathway">
    <text evidence="4 16">Cofactor biosynthesis; coenzyme A biosynthesis; CoA from (R)-pantothenate: step 1/5.</text>
</comment>
<feature type="binding site" evidence="16">
    <location>
        <position position="168"/>
    </location>
    <ligand>
        <name>substrate</name>
    </ligand>
</feature>
<keyword evidence="7 16" id="KW-0963">Cytoplasm</keyword>
<name>A0A2K4MKV8_9NEIS</name>
<evidence type="ECO:0000256" key="6">
    <source>
        <dbReference type="ARBA" id="ARBA00012102"/>
    </source>
</evidence>
<evidence type="ECO:0000256" key="15">
    <source>
        <dbReference type="ARBA" id="ARBA00040883"/>
    </source>
</evidence>
<dbReference type="GO" id="GO:0015937">
    <property type="term" value="P:coenzyme A biosynthetic process"/>
    <property type="evidence" value="ECO:0007669"/>
    <property type="project" value="UniProtKB-UniRule"/>
</dbReference>
<dbReference type="NCBIfam" id="TIGR00671">
    <property type="entry name" value="baf"/>
    <property type="match status" value="1"/>
</dbReference>
<evidence type="ECO:0000256" key="2">
    <source>
        <dbReference type="ARBA" id="ARBA00001958"/>
    </source>
</evidence>
<comment type="similarity">
    <text evidence="14 16">Belongs to the type III pantothenate kinase family.</text>
</comment>
<evidence type="ECO:0000256" key="5">
    <source>
        <dbReference type="ARBA" id="ARBA00011738"/>
    </source>
</evidence>